<dbReference type="WBParaSite" id="ACOC_0000053601-mRNA-1">
    <property type="protein sequence ID" value="ACOC_0000053601-mRNA-1"/>
    <property type="gene ID" value="ACOC_0000053601"/>
</dbReference>
<dbReference type="Proteomes" id="UP000267027">
    <property type="component" value="Unassembled WGS sequence"/>
</dbReference>
<evidence type="ECO:0000313" key="2">
    <source>
        <dbReference type="EMBL" id="VDM52122.1"/>
    </source>
</evidence>
<name>A0A0R3PAG2_ANGCS</name>
<proteinExistence type="predicted"/>
<organism evidence="4">
    <name type="scientific">Angiostrongylus costaricensis</name>
    <name type="common">Nematode worm</name>
    <dbReference type="NCBI Taxonomy" id="334426"/>
    <lineage>
        <taxon>Eukaryota</taxon>
        <taxon>Metazoa</taxon>
        <taxon>Ecdysozoa</taxon>
        <taxon>Nematoda</taxon>
        <taxon>Chromadorea</taxon>
        <taxon>Rhabditida</taxon>
        <taxon>Rhabditina</taxon>
        <taxon>Rhabditomorpha</taxon>
        <taxon>Strongyloidea</taxon>
        <taxon>Metastrongylidae</taxon>
        <taxon>Angiostrongylus</taxon>
    </lineage>
</organism>
<evidence type="ECO:0000313" key="3">
    <source>
        <dbReference type="Proteomes" id="UP000267027"/>
    </source>
</evidence>
<accession>A0A0R3PAG2</accession>
<gene>
    <name evidence="2" type="ORF">ACOC_LOCUS537</name>
</gene>
<feature type="compositionally biased region" description="Gly residues" evidence="1">
    <location>
        <begin position="16"/>
        <end position="31"/>
    </location>
</feature>
<keyword evidence="3" id="KW-1185">Reference proteome</keyword>
<feature type="region of interest" description="Disordered" evidence="1">
    <location>
        <begin position="8"/>
        <end position="87"/>
    </location>
</feature>
<reference evidence="4" key="1">
    <citation type="submission" date="2017-02" db="UniProtKB">
        <authorList>
            <consortium name="WormBaseParasite"/>
        </authorList>
    </citation>
    <scope>IDENTIFICATION</scope>
</reference>
<dbReference type="EMBL" id="UYYA01000055">
    <property type="protein sequence ID" value="VDM52122.1"/>
    <property type="molecule type" value="Genomic_DNA"/>
</dbReference>
<reference evidence="2 3" key="2">
    <citation type="submission" date="2018-11" db="EMBL/GenBank/DDBJ databases">
        <authorList>
            <consortium name="Pathogen Informatics"/>
        </authorList>
    </citation>
    <scope>NUCLEOTIDE SEQUENCE [LARGE SCALE GENOMIC DNA]</scope>
    <source>
        <strain evidence="2 3">Costa Rica</strain>
    </source>
</reference>
<protein>
    <submittedName>
        <fullName evidence="2 4">Uncharacterized protein</fullName>
    </submittedName>
</protein>
<evidence type="ECO:0000256" key="1">
    <source>
        <dbReference type="SAM" id="MobiDB-lite"/>
    </source>
</evidence>
<dbReference type="AlphaFoldDB" id="A0A0R3PAG2"/>
<feature type="compositionally biased region" description="Low complexity" evidence="1">
    <location>
        <begin position="32"/>
        <end position="47"/>
    </location>
</feature>
<evidence type="ECO:0000313" key="4">
    <source>
        <dbReference type="WBParaSite" id="ACOC_0000053601-mRNA-1"/>
    </source>
</evidence>
<sequence>MSYIQLLRTVENDGSDSGGGGGGGGGDGGCSGKAAAAGRRMAGGAARRATRPPSVPARKPSRRHDGMPQRRPAAGRGWPVSPRAEQT</sequence>